<organism evidence="3 4">
    <name type="scientific">Coccomyxa subellipsoidea</name>
    <dbReference type="NCBI Taxonomy" id="248742"/>
    <lineage>
        <taxon>Eukaryota</taxon>
        <taxon>Viridiplantae</taxon>
        <taxon>Chlorophyta</taxon>
        <taxon>core chlorophytes</taxon>
        <taxon>Trebouxiophyceae</taxon>
        <taxon>Trebouxiophyceae incertae sedis</taxon>
        <taxon>Coccomyxaceae</taxon>
        <taxon>Coccomyxa</taxon>
    </lineage>
</organism>
<protein>
    <submittedName>
        <fullName evidence="3">Uncharacterized protein</fullName>
    </submittedName>
</protein>
<evidence type="ECO:0000313" key="3">
    <source>
        <dbReference type="EMBL" id="KAK9915656.1"/>
    </source>
</evidence>
<comment type="caution">
    <text evidence="3">The sequence shown here is derived from an EMBL/GenBank/DDBJ whole genome shotgun (WGS) entry which is preliminary data.</text>
</comment>
<feature type="transmembrane region" description="Helical" evidence="2">
    <location>
        <begin position="201"/>
        <end position="221"/>
    </location>
</feature>
<dbReference type="Proteomes" id="UP001491310">
    <property type="component" value="Unassembled WGS sequence"/>
</dbReference>
<gene>
    <name evidence="3" type="ORF">WJX75_002226</name>
</gene>
<sequence>MMEFKGREHEKQYQTFFAKQHLTWDLLVYLIGLCMSTPVMINFWKNSHIRSPLWYAAFLTIFIMGKVIPAVMITRYGGVYTQHRTAVVLATRLLEFYITHAYLSFWADSSDQDVFAEWIVLACVFANISISTAAWGFLLPVPNRWWSIIQILDLGRHFLCHTTRLRQMEQGMHHLAPFMGNENNLIGKLGVPPLSEPNGLLLFWIVMEVFGAFLLPFLLTYRMQLRSRRHWRRGLSKRPTEPPRILDQGSSSSRGEVSPDKHPGLDIRPTWALFLPESLAFLMLCFVAGQDPRMLQYMV</sequence>
<feature type="transmembrane region" description="Helical" evidence="2">
    <location>
        <begin position="118"/>
        <end position="138"/>
    </location>
</feature>
<feature type="transmembrane region" description="Helical" evidence="2">
    <location>
        <begin position="53"/>
        <end position="74"/>
    </location>
</feature>
<feature type="transmembrane region" description="Helical" evidence="2">
    <location>
        <begin position="26"/>
        <end position="44"/>
    </location>
</feature>
<accession>A0ABR2YVH3</accession>
<evidence type="ECO:0000313" key="4">
    <source>
        <dbReference type="Proteomes" id="UP001491310"/>
    </source>
</evidence>
<name>A0ABR2YVH3_9CHLO</name>
<evidence type="ECO:0000256" key="1">
    <source>
        <dbReference type="SAM" id="MobiDB-lite"/>
    </source>
</evidence>
<proteinExistence type="predicted"/>
<dbReference type="EMBL" id="JALJOT010000004">
    <property type="protein sequence ID" value="KAK9915656.1"/>
    <property type="molecule type" value="Genomic_DNA"/>
</dbReference>
<keyword evidence="2" id="KW-0812">Transmembrane</keyword>
<keyword evidence="2" id="KW-1133">Transmembrane helix</keyword>
<keyword evidence="4" id="KW-1185">Reference proteome</keyword>
<evidence type="ECO:0000256" key="2">
    <source>
        <dbReference type="SAM" id="Phobius"/>
    </source>
</evidence>
<feature type="region of interest" description="Disordered" evidence="1">
    <location>
        <begin position="233"/>
        <end position="262"/>
    </location>
</feature>
<reference evidence="3 4" key="1">
    <citation type="journal article" date="2024" name="Nat. Commun.">
        <title>Phylogenomics reveals the evolutionary origins of lichenization in chlorophyte algae.</title>
        <authorList>
            <person name="Puginier C."/>
            <person name="Libourel C."/>
            <person name="Otte J."/>
            <person name="Skaloud P."/>
            <person name="Haon M."/>
            <person name="Grisel S."/>
            <person name="Petersen M."/>
            <person name="Berrin J.G."/>
            <person name="Delaux P.M."/>
            <person name="Dal Grande F."/>
            <person name="Keller J."/>
        </authorList>
    </citation>
    <scope>NUCLEOTIDE SEQUENCE [LARGE SCALE GENOMIC DNA]</scope>
    <source>
        <strain evidence="3 4">SAG 216-7</strain>
    </source>
</reference>
<keyword evidence="2" id="KW-0472">Membrane</keyword>
<feature type="transmembrane region" description="Helical" evidence="2">
    <location>
        <begin position="86"/>
        <end position="106"/>
    </location>
</feature>